<name>A0ACB8ULM8_9APHY</name>
<dbReference type="Proteomes" id="UP001055072">
    <property type="component" value="Unassembled WGS sequence"/>
</dbReference>
<gene>
    <name evidence="1" type="ORF">BDY19DRAFT_39503</name>
</gene>
<dbReference type="EMBL" id="MU274900">
    <property type="protein sequence ID" value="KAI0094734.1"/>
    <property type="molecule type" value="Genomic_DNA"/>
</dbReference>
<proteinExistence type="predicted"/>
<keyword evidence="2" id="KW-1185">Reference proteome</keyword>
<accession>A0ACB8ULM8</accession>
<comment type="caution">
    <text evidence="1">The sequence shown here is derived from an EMBL/GenBank/DDBJ whole genome shotgun (WGS) entry which is preliminary data.</text>
</comment>
<evidence type="ECO:0000313" key="2">
    <source>
        <dbReference type="Proteomes" id="UP001055072"/>
    </source>
</evidence>
<reference evidence="1" key="1">
    <citation type="journal article" date="2021" name="Environ. Microbiol.">
        <title>Gene family expansions and transcriptome signatures uncover fungal adaptations to wood decay.</title>
        <authorList>
            <person name="Hage H."/>
            <person name="Miyauchi S."/>
            <person name="Viragh M."/>
            <person name="Drula E."/>
            <person name="Min B."/>
            <person name="Chaduli D."/>
            <person name="Navarro D."/>
            <person name="Favel A."/>
            <person name="Norest M."/>
            <person name="Lesage-Meessen L."/>
            <person name="Balint B."/>
            <person name="Merenyi Z."/>
            <person name="de Eugenio L."/>
            <person name="Morin E."/>
            <person name="Martinez A.T."/>
            <person name="Baldrian P."/>
            <person name="Stursova M."/>
            <person name="Martinez M.J."/>
            <person name="Novotny C."/>
            <person name="Magnuson J.K."/>
            <person name="Spatafora J.W."/>
            <person name="Maurice S."/>
            <person name="Pangilinan J."/>
            <person name="Andreopoulos W."/>
            <person name="LaButti K."/>
            <person name="Hundley H."/>
            <person name="Na H."/>
            <person name="Kuo A."/>
            <person name="Barry K."/>
            <person name="Lipzen A."/>
            <person name="Henrissat B."/>
            <person name="Riley R."/>
            <person name="Ahrendt S."/>
            <person name="Nagy L.G."/>
            <person name="Grigoriev I.V."/>
            <person name="Martin F."/>
            <person name="Rosso M.N."/>
        </authorList>
    </citation>
    <scope>NUCLEOTIDE SEQUENCE</scope>
    <source>
        <strain evidence="1">CBS 384.51</strain>
    </source>
</reference>
<sequence>MLTTRRCPAHLPLIPTTPLDLDFSHRSPSLCSAASSSSVGASLYPPSGSSTRLQDIQAESPHLRRKASRPLPSIPSTTTPTSAGIGPSPCSANSAARSSLRPLPRPPLQERTASSPLLQVPRCTTPLRPLPIPKKSSGSLRATPISPAITSSSITPSQAQCRQVVQKPNRHPFPSLSLRIDAPGRSITEIVLESPIGPISPLVFNRPISLFPGTTEEDEGHGQDEFDDEDTVDEEDDGDEESVASEDAMMAQEAQVAKRLSELGFVEMEDSRRSSYSDSSESSYGSRLSTSEPSTRPTTSMSMFSATLMPPPRWDSYRHKFNMPIPRGKPGSESVATKCTAEQDVIRVELVTAAAPATGKNRRTSRASRLWVREKKGKRWVENDYLEVMNLLRKL</sequence>
<protein>
    <submittedName>
        <fullName evidence="1">Uncharacterized protein</fullName>
    </submittedName>
</protein>
<organism evidence="1 2">
    <name type="scientific">Irpex rosettiformis</name>
    <dbReference type="NCBI Taxonomy" id="378272"/>
    <lineage>
        <taxon>Eukaryota</taxon>
        <taxon>Fungi</taxon>
        <taxon>Dikarya</taxon>
        <taxon>Basidiomycota</taxon>
        <taxon>Agaricomycotina</taxon>
        <taxon>Agaricomycetes</taxon>
        <taxon>Polyporales</taxon>
        <taxon>Irpicaceae</taxon>
        <taxon>Irpex</taxon>
    </lineage>
</organism>
<evidence type="ECO:0000313" key="1">
    <source>
        <dbReference type="EMBL" id="KAI0094734.1"/>
    </source>
</evidence>